<keyword evidence="13" id="KW-1185">Reference proteome</keyword>
<dbReference type="PRINTS" id="PR01012">
    <property type="entry name" value="NRPEPTIDEYR"/>
</dbReference>
<keyword evidence="4 10" id="KW-1133">Transmembrane helix</keyword>
<evidence type="ECO:0000256" key="9">
    <source>
        <dbReference type="RuleBase" id="RU000688"/>
    </source>
</evidence>
<evidence type="ECO:0000256" key="3">
    <source>
        <dbReference type="ARBA" id="ARBA00022692"/>
    </source>
</evidence>
<dbReference type="InterPro" id="IPR000611">
    <property type="entry name" value="NPY_rcpt"/>
</dbReference>
<dbReference type="AlphaFoldDB" id="A0A653DNR8"/>
<gene>
    <name evidence="12" type="ORF">CALMAC_LOCUS18860</name>
</gene>
<dbReference type="Proteomes" id="UP000410492">
    <property type="component" value="Unassembled WGS sequence"/>
</dbReference>
<comment type="subcellular location">
    <subcellularLocation>
        <location evidence="1">Membrane</location>
        <topology evidence="1">Multi-pass membrane protein</topology>
    </subcellularLocation>
</comment>
<dbReference type="InterPro" id="IPR000276">
    <property type="entry name" value="GPCR_Rhodpsn"/>
</dbReference>
<organism evidence="12 13">
    <name type="scientific">Callosobruchus maculatus</name>
    <name type="common">Southern cowpea weevil</name>
    <name type="synonym">Pulse bruchid</name>
    <dbReference type="NCBI Taxonomy" id="64391"/>
    <lineage>
        <taxon>Eukaryota</taxon>
        <taxon>Metazoa</taxon>
        <taxon>Ecdysozoa</taxon>
        <taxon>Arthropoda</taxon>
        <taxon>Hexapoda</taxon>
        <taxon>Insecta</taxon>
        <taxon>Pterygota</taxon>
        <taxon>Neoptera</taxon>
        <taxon>Endopterygota</taxon>
        <taxon>Coleoptera</taxon>
        <taxon>Polyphaga</taxon>
        <taxon>Cucujiformia</taxon>
        <taxon>Chrysomeloidea</taxon>
        <taxon>Chrysomelidae</taxon>
        <taxon>Bruchinae</taxon>
        <taxon>Bruchini</taxon>
        <taxon>Callosobruchus</taxon>
    </lineage>
</organism>
<keyword evidence="7 9" id="KW-0675">Receptor</keyword>
<dbReference type="PRINTS" id="PR00237">
    <property type="entry name" value="GPCRRHODOPSN"/>
</dbReference>
<sequence>LCFQSVSVTVSVLTLTFISIDRWYAICFPLKFKSTTSRAKTAIAIIWIIALACEIPEPIYLTTFPRYESYVYFTQCDVTWSKETDTIFMVSKMAFCYLIPLLFMSMTYLQIIRVLWRSGNAPHQAMDATGHRSGQQNTFAMNMNVSTEGQLKSRRKAAKMLVAVVVMFAICFLPVHLLSVLRLTVHLTNSEPNRAFSLVSHWLIYANSAVNPIIYNFMSGKFRKEFKRAFDSCCQRDQADRNYCNYAGTFYHKDSGFASRTQSRNDYEIHRLNTFKDIESKLIRKGTRTSVLQVDI</sequence>
<dbReference type="OrthoDB" id="5987936at2759"/>
<dbReference type="SUPFAM" id="SSF81321">
    <property type="entry name" value="Family A G protein-coupled receptor-like"/>
    <property type="match status" value="1"/>
</dbReference>
<dbReference type="Gene3D" id="1.20.1070.10">
    <property type="entry name" value="Rhodopsin 7-helix transmembrane proteins"/>
    <property type="match status" value="1"/>
</dbReference>
<evidence type="ECO:0000256" key="2">
    <source>
        <dbReference type="ARBA" id="ARBA00010663"/>
    </source>
</evidence>
<dbReference type="PROSITE" id="PS00237">
    <property type="entry name" value="G_PROTEIN_RECEP_F1_1"/>
    <property type="match status" value="1"/>
</dbReference>
<dbReference type="GO" id="GO:0004983">
    <property type="term" value="F:neuropeptide Y receptor activity"/>
    <property type="evidence" value="ECO:0007669"/>
    <property type="project" value="InterPro"/>
</dbReference>
<evidence type="ECO:0000256" key="8">
    <source>
        <dbReference type="ARBA" id="ARBA00023224"/>
    </source>
</evidence>
<keyword evidence="8 9" id="KW-0807">Transducer</keyword>
<dbReference type="PANTHER" id="PTHR45695">
    <property type="entry name" value="LEUCOKININ RECEPTOR-RELATED"/>
    <property type="match status" value="1"/>
</dbReference>
<dbReference type="GO" id="GO:0005886">
    <property type="term" value="C:plasma membrane"/>
    <property type="evidence" value="ECO:0007669"/>
    <property type="project" value="TreeGrafter"/>
</dbReference>
<comment type="similarity">
    <text evidence="2 9">Belongs to the G-protein coupled receptor 1 family.</text>
</comment>
<evidence type="ECO:0000256" key="10">
    <source>
        <dbReference type="SAM" id="Phobius"/>
    </source>
</evidence>
<dbReference type="PANTHER" id="PTHR45695:SF15">
    <property type="entry name" value="OPSIN RH2"/>
    <property type="match status" value="1"/>
</dbReference>
<evidence type="ECO:0000256" key="5">
    <source>
        <dbReference type="ARBA" id="ARBA00023040"/>
    </source>
</evidence>
<evidence type="ECO:0000256" key="6">
    <source>
        <dbReference type="ARBA" id="ARBA00023136"/>
    </source>
</evidence>
<accession>A0A653DNR8</accession>
<feature type="transmembrane region" description="Helical" evidence="10">
    <location>
        <begin position="199"/>
        <end position="218"/>
    </location>
</feature>
<evidence type="ECO:0000313" key="12">
    <source>
        <dbReference type="EMBL" id="VEN61457.1"/>
    </source>
</evidence>
<feature type="domain" description="G-protein coupled receptors family 1 profile" evidence="11">
    <location>
        <begin position="1"/>
        <end position="215"/>
    </location>
</feature>
<name>A0A653DNR8_CALMS</name>
<keyword evidence="5 9" id="KW-0297">G-protein coupled receptor</keyword>
<evidence type="ECO:0000259" key="11">
    <source>
        <dbReference type="PROSITE" id="PS50262"/>
    </source>
</evidence>
<evidence type="ECO:0000313" key="13">
    <source>
        <dbReference type="Proteomes" id="UP000410492"/>
    </source>
</evidence>
<keyword evidence="3 9" id="KW-0812">Transmembrane</keyword>
<proteinExistence type="inferred from homology"/>
<keyword evidence="6 10" id="KW-0472">Membrane</keyword>
<dbReference type="InterPro" id="IPR017452">
    <property type="entry name" value="GPCR_Rhodpsn_7TM"/>
</dbReference>
<feature type="non-terminal residue" evidence="12">
    <location>
        <position position="1"/>
    </location>
</feature>
<reference evidence="12 13" key="1">
    <citation type="submission" date="2019-01" db="EMBL/GenBank/DDBJ databases">
        <authorList>
            <person name="Sayadi A."/>
        </authorList>
    </citation>
    <scope>NUCLEOTIDE SEQUENCE [LARGE SCALE GENOMIC DNA]</scope>
</reference>
<dbReference type="EMBL" id="CAACVG010013187">
    <property type="protein sequence ID" value="VEN61457.1"/>
    <property type="molecule type" value="Genomic_DNA"/>
</dbReference>
<dbReference type="Pfam" id="PF00001">
    <property type="entry name" value="7tm_1"/>
    <property type="match status" value="1"/>
</dbReference>
<feature type="transmembrane region" description="Helical" evidence="10">
    <location>
        <begin position="42"/>
        <end position="61"/>
    </location>
</feature>
<dbReference type="PROSITE" id="PS50262">
    <property type="entry name" value="G_PROTEIN_RECEP_F1_2"/>
    <property type="match status" value="1"/>
</dbReference>
<protein>
    <recommendedName>
        <fullName evidence="11">G-protein coupled receptors family 1 profile domain-containing protein</fullName>
    </recommendedName>
</protein>
<evidence type="ECO:0000256" key="4">
    <source>
        <dbReference type="ARBA" id="ARBA00022989"/>
    </source>
</evidence>
<evidence type="ECO:0000256" key="1">
    <source>
        <dbReference type="ARBA" id="ARBA00004141"/>
    </source>
</evidence>
<evidence type="ECO:0000256" key="7">
    <source>
        <dbReference type="ARBA" id="ARBA00023170"/>
    </source>
</evidence>
<feature type="transmembrane region" description="Helical" evidence="10">
    <location>
        <begin position="87"/>
        <end position="109"/>
    </location>
</feature>
<feature type="transmembrane region" description="Helical" evidence="10">
    <location>
        <begin position="160"/>
        <end position="179"/>
    </location>
</feature>